<feature type="region of interest" description="Disordered" evidence="1">
    <location>
        <begin position="1"/>
        <end position="54"/>
    </location>
</feature>
<evidence type="ECO:0000313" key="3">
    <source>
        <dbReference type="Proteomes" id="UP000479000"/>
    </source>
</evidence>
<gene>
    <name evidence="2" type="ORF">NTEN_LOCUS22973</name>
</gene>
<proteinExistence type="predicted"/>
<reference evidence="2 3" key="1">
    <citation type="submission" date="2020-02" db="EMBL/GenBank/DDBJ databases">
        <authorList>
            <person name="Ferguson B K."/>
        </authorList>
    </citation>
    <scope>NUCLEOTIDE SEQUENCE [LARGE SCALE GENOMIC DNA]</scope>
</reference>
<evidence type="ECO:0000256" key="1">
    <source>
        <dbReference type="SAM" id="MobiDB-lite"/>
    </source>
</evidence>
<dbReference type="AlphaFoldDB" id="A0A6H5HM62"/>
<accession>A0A6H5HM62</accession>
<dbReference type="Proteomes" id="UP000479000">
    <property type="component" value="Unassembled WGS sequence"/>
</dbReference>
<protein>
    <submittedName>
        <fullName evidence="2">Uncharacterized protein</fullName>
    </submittedName>
</protein>
<keyword evidence="3" id="KW-1185">Reference proteome</keyword>
<sequence length="118" mass="13112">MRECRRSSCRRGRCNRRSAIGRTGRVRRWPPPKKTTTSAAAPNKPHPRPGTRASVAPRLAFIVRILRCRVPAASRPISWRREEGDVEGPGTGIRGSRRLGVIPSGDEAPKVIQTARVR</sequence>
<feature type="compositionally biased region" description="Basic residues" evidence="1">
    <location>
        <begin position="7"/>
        <end position="16"/>
    </location>
</feature>
<name>A0A6H5HM62_9HEMI</name>
<feature type="region of interest" description="Disordered" evidence="1">
    <location>
        <begin position="81"/>
        <end position="107"/>
    </location>
</feature>
<dbReference type="EMBL" id="CADCXU010033924">
    <property type="protein sequence ID" value="CAB0019261.1"/>
    <property type="molecule type" value="Genomic_DNA"/>
</dbReference>
<organism evidence="2 3">
    <name type="scientific">Nesidiocoris tenuis</name>
    <dbReference type="NCBI Taxonomy" id="355587"/>
    <lineage>
        <taxon>Eukaryota</taxon>
        <taxon>Metazoa</taxon>
        <taxon>Ecdysozoa</taxon>
        <taxon>Arthropoda</taxon>
        <taxon>Hexapoda</taxon>
        <taxon>Insecta</taxon>
        <taxon>Pterygota</taxon>
        <taxon>Neoptera</taxon>
        <taxon>Paraneoptera</taxon>
        <taxon>Hemiptera</taxon>
        <taxon>Heteroptera</taxon>
        <taxon>Panheteroptera</taxon>
        <taxon>Cimicomorpha</taxon>
        <taxon>Miridae</taxon>
        <taxon>Dicyphina</taxon>
        <taxon>Nesidiocoris</taxon>
    </lineage>
</organism>
<evidence type="ECO:0000313" key="2">
    <source>
        <dbReference type="EMBL" id="CAB0019261.1"/>
    </source>
</evidence>